<evidence type="ECO:0000313" key="1">
    <source>
        <dbReference type="EMBL" id="RAH45375.1"/>
    </source>
</evidence>
<proteinExistence type="predicted"/>
<organism evidence="1 2">
    <name type="scientific">Aspergillus brunneoviolaceus CBS 621.78</name>
    <dbReference type="NCBI Taxonomy" id="1450534"/>
    <lineage>
        <taxon>Eukaryota</taxon>
        <taxon>Fungi</taxon>
        <taxon>Dikarya</taxon>
        <taxon>Ascomycota</taxon>
        <taxon>Pezizomycotina</taxon>
        <taxon>Eurotiomycetes</taxon>
        <taxon>Eurotiomycetidae</taxon>
        <taxon>Eurotiales</taxon>
        <taxon>Aspergillaceae</taxon>
        <taxon>Aspergillus</taxon>
        <taxon>Aspergillus subgen. Circumdati</taxon>
    </lineage>
</organism>
<reference evidence="1" key="1">
    <citation type="submission" date="2018-02" db="EMBL/GenBank/DDBJ databases">
        <title>The genomes of Aspergillus section Nigri reveals drivers in fungal speciation.</title>
        <authorList>
            <consortium name="DOE Joint Genome Institute"/>
            <person name="Vesth T.C."/>
            <person name="Nybo J."/>
            <person name="Theobald S."/>
            <person name="Brandl J."/>
            <person name="Frisvad J.C."/>
            <person name="Nielsen K.F."/>
            <person name="Lyhne E.K."/>
            <person name="Kogle M.E."/>
            <person name="Kuo A."/>
            <person name="Riley R."/>
            <person name="Clum A."/>
            <person name="Nolan M."/>
            <person name="Lipzen A."/>
            <person name="Salamov A."/>
            <person name="Henrissat B."/>
            <person name="Wiebenga A."/>
            <person name="De vries R.P."/>
            <person name="Grigoriev I.V."/>
            <person name="Mortensen U.H."/>
            <person name="Andersen M.R."/>
            <person name="Baker S.E."/>
        </authorList>
    </citation>
    <scope>NUCLEOTIDE SEQUENCE</scope>
    <source>
        <strain evidence="1">CBS 621.78</strain>
    </source>
</reference>
<gene>
    <name evidence="1" type="ORF">BO95DRAFT_453576</name>
</gene>
<sequence>MVARPSLVLGVCDAFNVSLGGKLIATVPLPSVSHLNNAFTTYDPGACEELRSVWSYPSTHTRDSASPMAPWVGNFSCEPFLDARTPCQIGPLVRYSVKATSVRDYQQTIQFTKQHNIRLVIRNNGHDYLGKSSGVGAVALWTHHMKDIEFSDYTSPHYRGRAIKVGPGLQGIEAMAAAHAQSNVLVVGNCETVGVAGGYYQGGGHGQLASWLGLAADQVLAWDVVTAADEVITATPTQNPDLYWALSGGGGGTYGVVISMTSKVYPELRTATANLTFSIDPQFSPRFWEVVQIFVAGIQPLTDIGGVAIWELTNRTFVVSPVTVPGGTQALLQTWLQPTLELLVRYQMSFNYTIHEYTTFYESYREMNRSSNVTEYQIGGRLIPRSTVDRSLSKLFHALQTITEHGAVVSGVSLNVSRTPVPDNAVNPAWRDTAISIVIAMPFDYHNRTANRMSRGLITSTLLPLLEELTPGSGAYLNEADIDQPNWQSTFYGSNYAQLAAIKLKYDPDHFFYARTAVGSEYWVESVDGRLCHAV</sequence>
<dbReference type="EMBL" id="KZ825346">
    <property type="protein sequence ID" value="RAH45375.1"/>
    <property type="molecule type" value="Genomic_DNA"/>
</dbReference>
<dbReference type="Proteomes" id="UP000249057">
    <property type="component" value="Unassembled WGS sequence"/>
</dbReference>
<accession>A0ACD1G7Y2</accession>
<keyword evidence="2" id="KW-1185">Reference proteome</keyword>
<evidence type="ECO:0000313" key="2">
    <source>
        <dbReference type="Proteomes" id="UP000249057"/>
    </source>
</evidence>
<name>A0ACD1G7Y2_9EURO</name>
<protein>
    <submittedName>
        <fullName evidence="1">FAD binding domain protein</fullName>
    </submittedName>
</protein>